<accession>A0AAU9EC89</accession>
<keyword evidence="2" id="KW-1185">Reference proteome</keyword>
<sequence length="267" mass="28781">MSVLNLNALIDEAIELQSVDMSQESTGGAALMPAGYAMARMVTYIELGSQPQEFNGKAKAPASEFKVGFKLYGGPDNCYDGRFISTFDLALSNNIKSGAKKLFSKLNWEGNMKHIAQALGKGFLVPITVAVNATTKKESNRLNIDGILPPIDPVSKSMYPIPEITDADLSYFFFNKPTAETWAALFVEGKWDDGKSKNRTQEKIMSALDFPGSALEQLISGVVLPDLAPVQPTPEAVMVVTPEVVVAPTVTANPVLPVMPSLPVMPE</sequence>
<protein>
    <submittedName>
        <fullName evidence="1">Large tegument protein</fullName>
    </submittedName>
</protein>
<dbReference type="Proteomes" id="UP001304640">
    <property type="component" value="Segment"/>
</dbReference>
<organism evidence="1 2">
    <name type="scientific">Pseudomonas phage Ep4</name>
    <dbReference type="NCBI Taxonomy" id="3057492"/>
    <lineage>
        <taxon>Viruses</taxon>
        <taxon>Duplodnaviria</taxon>
        <taxon>Heunggongvirae</taxon>
        <taxon>Uroviricota</taxon>
        <taxon>Caudoviricetes</taxon>
        <taxon>Autographivirales</taxon>
        <taxon>Autoscriptoviridae</taxon>
        <taxon>Corkvirinae</taxon>
        <taxon>Actinidiaevirus</taxon>
        <taxon>Actinidiaevirus Ep4</taxon>
    </lineage>
</organism>
<reference evidence="1 2" key="1">
    <citation type="submission" date="2023-07" db="EMBL/GenBank/DDBJ databases">
        <title>Complete genome sequence of Pseudomonas phage Ep4.</title>
        <authorList>
            <person name="Aono M."/>
            <person name="Yagi H."/>
            <person name="Kobayashi K."/>
        </authorList>
    </citation>
    <scope>NUCLEOTIDE SEQUENCE [LARGE SCALE GENOMIC DNA]</scope>
    <source>
        <strain evidence="1 2">Ep4</strain>
    </source>
</reference>
<dbReference type="EMBL" id="LC776701">
    <property type="protein sequence ID" value="BEQ12876.1"/>
    <property type="molecule type" value="Genomic_DNA"/>
</dbReference>
<evidence type="ECO:0000313" key="1">
    <source>
        <dbReference type="EMBL" id="BEQ12876.1"/>
    </source>
</evidence>
<gene>
    <name evidence="1" type="ORF">Ep4_017</name>
</gene>
<proteinExistence type="predicted"/>
<name>A0AAU9EC89_9CAUD</name>
<evidence type="ECO:0000313" key="2">
    <source>
        <dbReference type="Proteomes" id="UP001304640"/>
    </source>
</evidence>